<protein>
    <recommendedName>
        <fullName evidence="3">RNase H type-1 domain-containing protein</fullName>
    </recommendedName>
</protein>
<keyword evidence="2" id="KW-1185">Reference proteome</keyword>
<dbReference type="EMBL" id="JAWPEI010000007">
    <property type="protein sequence ID" value="KAK4722151.1"/>
    <property type="molecule type" value="Genomic_DNA"/>
</dbReference>
<accession>A0AAV9L8V6</accession>
<comment type="caution">
    <text evidence="1">The sequence shown here is derived from an EMBL/GenBank/DDBJ whole genome shotgun (WGS) entry which is preliminary data.</text>
</comment>
<dbReference type="Proteomes" id="UP001311915">
    <property type="component" value="Unassembled WGS sequence"/>
</dbReference>
<evidence type="ECO:0000313" key="1">
    <source>
        <dbReference type="EMBL" id="KAK4722151.1"/>
    </source>
</evidence>
<gene>
    <name evidence="1" type="ORF">R3W88_012384</name>
</gene>
<dbReference type="Gene3D" id="3.30.420.10">
    <property type="entry name" value="Ribonuclease H-like superfamily/Ribonuclease H"/>
    <property type="match status" value="1"/>
</dbReference>
<dbReference type="AlphaFoldDB" id="A0AAV9L8V6"/>
<dbReference type="GO" id="GO:0003676">
    <property type="term" value="F:nucleic acid binding"/>
    <property type="evidence" value="ECO:0007669"/>
    <property type="project" value="InterPro"/>
</dbReference>
<evidence type="ECO:0000313" key="2">
    <source>
        <dbReference type="Proteomes" id="UP001311915"/>
    </source>
</evidence>
<organism evidence="1 2">
    <name type="scientific">Solanum pinnatisectum</name>
    <name type="common">tansyleaf nightshade</name>
    <dbReference type="NCBI Taxonomy" id="50273"/>
    <lineage>
        <taxon>Eukaryota</taxon>
        <taxon>Viridiplantae</taxon>
        <taxon>Streptophyta</taxon>
        <taxon>Embryophyta</taxon>
        <taxon>Tracheophyta</taxon>
        <taxon>Spermatophyta</taxon>
        <taxon>Magnoliopsida</taxon>
        <taxon>eudicotyledons</taxon>
        <taxon>Gunneridae</taxon>
        <taxon>Pentapetalae</taxon>
        <taxon>asterids</taxon>
        <taxon>lamiids</taxon>
        <taxon>Solanales</taxon>
        <taxon>Solanaceae</taxon>
        <taxon>Solanoideae</taxon>
        <taxon>Solaneae</taxon>
        <taxon>Solanum</taxon>
    </lineage>
</organism>
<evidence type="ECO:0008006" key="3">
    <source>
        <dbReference type="Google" id="ProtNLM"/>
    </source>
</evidence>
<sequence length="82" mass="9544">MDDIHAIVEQINVQVQHIFREANQLADYVANTAINKEAKQVFFNFNQLPSRGRKLLNIDKHKIPLVRIKTRRINIDNNGQHA</sequence>
<reference evidence="1 2" key="1">
    <citation type="submission" date="2023-10" db="EMBL/GenBank/DDBJ databases">
        <title>Genome-Wide Identification Analysis in wild type Solanum Pinnatisectum Reveals Some Genes Defensing Phytophthora Infestans.</title>
        <authorList>
            <person name="Sun C."/>
        </authorList>
    </citation>
    <scope>NUCLEOTIDE SEQUENCE [LARGE SCALE GENOMIC DNA]</scope>
    <source>
        <strain evidence="1">LQN</strain>
        <tissue evidence="1">Leaf</tissue>
    </source>
</reference>
<proteinExistence type="predicted"/>
<name>A0AAV9L8V6_9SOLN</name>
<dbReference type="InterPro" id="IPR036397">
    <property type="entry name" value="RNaseH_sf"/>
</dbReference>